<comment type="caution">
    <text evidence="1">The sequence shown here is derived from an EMBL/GenBank/DDBJ whole genome shotgun (WGS) entry which is preliminary data.</text>
</comment>
<reference evidence="1" key="1">
    <citation type="submission" date="2021-03" db="EMBL/GenBank/DDBJ databases">
        <authorList>
            <consortium name="DOE Joint Genome Institute"/>
            <person name="Ahrendt S."/>
            <person name="Looney B.P."/>
            <person name="Miyauchi S."/>
            <person name="Morin E."/>
            <person name="Drula E."/>
            <person name="Courty P.E."/>
            <person name="Chicoki N."/>
            <person name="Fauchery L."/>
            <person name="Kohler A."/>
            <person name="Kuo A."/>
            <person name="Labutti K."/>
            <person name="Pangilinan J."/>
            <person name="Lipzen A."/>
            <person name="Riley R."/>
            <person name="Andreopoulos W."/>
            <person name="He G."/>
            <person name="Johnson J."/>
            <person name="Barry K.W."/>
            <person name="Grigoriev I.V."/>
            <person name="Nagy L."/>
            <person name="Hibbett D."/>
            <person name="Henrissat B."/>
            <person name="Matheny P.B."/>
            <person name="Labbe J."/>
            <person name="Martin F."/>
        </authorList>
    </citation>
    <scope>NUCLEOTIDE SEQUENCE</scope>
    <source>
        <strain evidence="1">HHB10654</strain>
    </source>
</reference>
<evidence type="ECO:0000313" key="2">
    <source>
        <dbReference type="Proteomes" id="UP000814140"/>
    </source>
</evidence>
<proteinExistence type="predicted"/>
<keyword evidence="2" id="KW-1185">Reference proteome</keyword>
<gene>
    <name evidence="1" type="ORF">BV25DRAFT_1828353</name>
</gene>
<evidence type="ECO:0000313" key="1">
    <source>
        <dbReference type="EMBL" id="KAI0059939.1"/>
    </source>
</evidence>
<protein>
    <submittedName>
        <fullName evidence="1">Mannose-6-phosphatase</fullName>
    </submittedName>
</protein>
<dbReference type="Proteomes" id="UP000814140">
    <property type="component" value="Unassembled WGS sequence"/>
</dbReference>
<sequence>MMWLLSIAALAALAFFSLSSSTVMAASTSFRMVTWNLRFDSMPNNITVQQSLDALPDPMVQPAFLNLTDEQPWSTRRIKVAQRLLSENIVLAGFQEALVRQVTDLAELLGSDFGWVGVGRDDGVAAGEFSPIFYKKSVFELLSNDTFWLSNTPFVAGSKFPGAGSVRIATATHFRVKATGKTFAYINTHLDDQSDDQRRLGASLILWRAHFEAAQAGGHSTVLITGDFNSGEAGDDSGAYTIITGQIAPVAINATFEERFPVPDGALPGFKALDLREQVPRFNVSGNWATFTGFNDPDDTSDFQRIDFVFGGSNGGWTGHAITVESTLTDDGVIASDHRPVFGDISL</sequence>
<dbReference type="EMBL" id="MU277222">
    <property type="protein sequence ID" value="KAI0059939.1"/>
    <property type="molecule type" value="Genomic_DNA"/>
</dbReference>
<name>A0ACB8SU90_9AGAM</name>
<reference evidence="1" key="2">
    <citation type="journal article" date="2022" name="New Phytol.">
        <title>Evolutionary transition to the ectomycorrhizal habit in the genomes of a hyperdiverse lineage of mushroom-forming fungi.</title>
        <authorList>
            <person name="Looney B."/>
            <person name="Miyauchi S."/>
            <person name="Morin E."/>
            <person name="Drula E."/>
            <person name="Courty P.E."/>
            <person name="Kohler A."/>
            <person name="Kuo A."/>
            <person name="LaButti K."/>
            <person name="Pangilinan J."/>
            <person name="Lipzen A."/>
            <person name="Riley R."/>
            <person name="Andreopoulos W."/>
            <person name="He G."/>
            <person name="Johnson J."/>
            <person name="Nolan M."/>
            <person name="Tritt A."/>
            <person name="Barry K.W."/>
            <person name="Grigoriev I.V."/>
            <person name="Nagy L.G."/>
            <person name="Hibbett D."/>
            <person name="Henrissat B."/>
            <person name="Matheny P.B."/>
            <person name="Labbe J."/>
            <person name="Martin F.M."/>
        </authorList>
    </citation>
    <scope>NUCLEOTIDE SEQUENCE</scope>
    <source>
        <strain evidence="1">HHB10654</strain>
    </source>
</reference>
<organism evidence="1 2">
    <name type="scientific">Artomyces pyxidatus</name>
    <dbReference type="NCBI Taxonomy" id="48021"/>
    <lineage>
        <taxon>Eukaryota</taxon>
        <taxon>Fungi</taxon>
        <taxon>Dikarya</taxon>
        <taxon>Basidiomycota</taxon>
        <taxon>Agaricomycotina</taxon>
        <taxon>Agaricomycetes</taxon>
        <taxon>Russulales</taxon>
        <taxon>Auriscalpiaceae</taxon>
        <taxon>Artomyces</taxon>
    </lineage>
</organism>
<accession>A0ACB8SU90</accession>